<organism evidence="2 3">
    <name type="scientific">Neurospora intermedia</name>
    <dbReference type="NCBI Taxonomy" id="5142"/>
    <lineage>
        <taxon>Eukaryota</taxon>
        <taxon>Fungi</taxon>
        <taxon>Dikarya</taxon>
        <taxon>Ascomycota</taxon>
        <taxon>Pezizomycotina</taxon>
        <taxon>Sordariomycetes</taxon>
        <taxon>Sordariomycetidae</taxon>
        <taxon>Sordariales</taxon>
        <taxon>Sordariaceae</taxon>
        <taxon>Neurospora</taxon>
    </lineage>
</organism>
<name>A0ABR3DKD0_NEUIN</name>
<dbReference type="Proteomes" id="UP001451303">
    <property type="component" value="Unassembled WGS sequence"/>
</dbReference>
<dbReference type="EMBL" id="JAVLET010000002">
    <property type="protein sequence ID" value="KAL0473139.1"/>
    <property type="molecule type" value="Genomic_DNA"/>
</dbReference>
<evidence type="ECO:0000256" key="1">
    <source>
        <dbReference type="SAM" id="Phobius"/>
    </source>
</evidence>
<comment type="caution">
    <text evidence="2">The sequence shown here is derived from an EMBL/GenBank/DDBJ whole genome shotgun (WGS) entry which is preliminary data.</text>
</comment>
<evidence type="ECO:0000313" key="3">
    <source>
        <dbReference type="Proteomes" id="UP001451303"/>
    </source>
</evidence>
<accession>A0ABR3DKD0</accession>
<keyword evidence="1" id="KW-0472">Membrane</keyword>
<protein>
    <submittedName>
        <fullName evidence="2">Uncharacterized protein</fullName>
    </submittedName>
</protein>
<keyword evidence="3" id="KW-1185">Reference proteome</keyword>
<keyword evidence="1" id="KW-0812">Transmembrane</keyword>
<sequence>MSQVRVDIGLLLALVHNPKTLSLLDTLHFAHKMWPPHTRYVILFFCLWTTRLLLHHLFWRWRWRHGSRIRGSLLDRVYMPSPGQAKAAPWLTPFIRSLHLSTNSPFAS</sequence>
<feature type="transmembrane region" description="Helical" evidence="1">
    <location>
        <begin position="40"/>
        <end position="59"/>
    </location>
</feature>
<evidence type="ECO:0000313" key="2">
    <source>
        <dbReference type="EMBL" id="KAL0473139.1"/>
    </source>
</evidence>
<keyword evidence="1" id="KW-1133">Transmembrane helix</keyword>
<gene>
    <name evidence="2" type="ORF">QR685DRAFT_569243</name>
</gene>
<proteinExistence type="predicted"/>
<reference evidence="2 3" key="1">
    <citation type="submission" date="2023-09" db="EMBL/GenBank/DDBJ databases">
        <title>Multi-omics analysis of a traditional fermented food reveals byproduct-associated fungal strains for waste-to-food upcycling.</title>
        <authorList>
            <consortium name="Lawrence Berkeley National Laboratory"/>
            <person name="Rekdal V.M."/>
            <person name="Villalobos-Escobedo J.M."/>
            <person name="Rodriguez-Valeron N."/>
            <person name="Garcia M.O."/>
            <person name="Vasquez D.P."/>
            <person name="Damayanti I."/>
            <person name="Sorensen P.M."/>
            <person name="Baidoo E.E."/>
            <person name="De Carvalho A.C."/>
            <person name="Riley R."/>
            <person name="Lipzen A."/>
            <person name="He G."/>
            <person name="Yan M."/>
            <person name="Haridas S."/>
            <person name="Daum C."/>
            <person name="Yoshinaga Y."/>
            <person name="Ng V."/>
            <person name="Grigoriev I.V."/>
            <person name="Munk R."/>
            <person name="Nuraida L."/>
            <person name="Wijaya C.H."/>
            <person name="Morales P.-C."/>
            <person name="Keasling J.D."/>
        </authorList>
    </citation>
    <scope>NUCLEOTIDE SEQUENCE [LARGE SCALE GENOMIC DNA]</scope>
    <source>
        <strain evidence="2 3">FGSC 2613</strain>
    </source>
</reference>